<keyword evidence="4" id="KW-1185">Reference proteome</keyword>
<evidence type="ECO:0000256" key="2">
    <source>
        <dbReference type="SAM" id="SignalP"/>
    </source>
</evidence>
<feature type="chain" id="PRO_5042086491" evidence="2">
    <location>
        <begin position="20"/>
        <end position="254"/>
    </location>
</feature>
<dbReference type="EMBL" id="WJBH02000009">
    <property type="protein sequence ID" value="KAI9552721.1"/>
    <property type="molecule type" value="Genomic_DNA"/>
</dbReference>
<dbReference type="PROSITE" id="PS51257">
    <property type="entry name" value="PROKAR_LIPOPROTEIN"/>
    <property type="match status" value="1"/>
</dbReference>
<evidence type="ECO:0000313" key="3">
    <source>
        <dbReference type="EMBL" id="KAI9552721.1"/>
    </source>
</evidence>
<accession>A0AAD5PM71</accession>
<gene>
    <name evidence="3" type="ORF">GHT06_020600</name>
</gene>
<evidence type="ECO:0000256" key="1">
    <source>
        <dbReference type="SAM" id="Coils"/>
    </source>
</evidence>
<feature type="signal peptide" evidence="2">
    <location>
        <begin position="1"/>
        <end position="19"/>
    </location>
</feature>
<dbReference type="AlphaFoldDB" id="A0AAD5PM71"/>
<name>A0AAD5PM71_9CRUS</name>
<dbReference type="Proteomes" id="UP000820818">
    <property type="component" value="Linkage Group LG9"/>
</dbReference>
<organism evidence="3 4">
    <name type="scientific">Daphnia sinensis</name>
    <dbReference type="NCBI Taxonomy" id="1820382"/>
    <lineage>
        <taxon>Eukaryota</taxon>
        <taxon>Metazoa</taxon>
        <taxon>Ecdysozoa</taxon>
        <taxon>Arthropoda</taxon>
        <taxon>Crustacea</taxon>
        <taxon>Branchiopoda</taxon>
        <taxon>Diplostraca</taxon>
        <taxon>Cladocera</taxon>
        <taxon>Anomopoda</taxon>
        <taxon>Daphniidae</taxon>
        <taxon>Daphnia</taxon>
        <taxon>Daphnia similis group</taxon>
    </lineage>
</organism>
<feature type="coiled-coil region" evidence="1">
    <location>
        <begin position="154"/>
        <end position="195"/>
    </location>
</feature>
<proteinExistence type="predicted"/>
<comment type="caution">
    <text evidence="3">The sequence shown here is derived from an EMBL/GenBank/DDBJ whole genome shotgun (WGS) entry which is preliminary data.</text>
</comment>
<evidence type="ECO:0000313" key="4">
    <source>
        <dbReference type="Proteomes" id="UP000820818"/>
    </source>
</evidence>
<keyword evidence="2" id="KW-0732">Signal</keyword>
<sequence>MANKIFLLSLAFLASLSMAGCVEVKPDRLLSTLYEKSFQNHKGCIDQFNDKLSGFLLEIKGPEKANRTAIHRIGKEAEEILNRKVNAMMMHCNATSIQISPFVVTHMHKDGRNLYIEQLTVQKILIKPMLILDQTDINQTQILAIRINETVREKQRIKIANEKQSKELDALEIEIRKLEADLRNVTADRDVHAAEGQVHLNAFLEVDNVLKIEKEKFNELKATVDYIVKNACGCQTCRANQEPNWTSFLASRSP</sequence>
<reference evidence="3 4" key="1">
    <citation type="submission" date="2022-05" db="EMBL/GenBank/DDBJ databases">
        <title>A multi-omics perspective on studying reproductive biology in Daphnia sinensis.</title>
        <authorList>
            <person name="Jia J."/>
        </authorList>
    </citation>
    <scope>NUCLEOTIDE SEQUENCE [LARGE SCALE GENOMIC DNA]</scope>
    <source>
        <strain evidence="3 4">WSL</strain>
    </source>
</reference>
<protein>
    <submittedName>
        <fullName evidence="3">Uncharacterized protein</fullName>
    </submittedName>
</protein>
<keyword evidence="1" id="KW-0175">Coiled coil</keyword>